<dbReference type="PANTHER" id="PTHR30332">
    <property type="entry name" value="PROBABLE GENERAL SECRETION PATHWAY PROTEIN D"/>
    <property type="match status" value="1"/>
</dbReference>
<dbReference type="EMBL" id="QOQW01000001">
    <property type="protein sequence ID" value="RCK81510.1"/>
    <property type="molecule type" value="Genomic_DNA"/>
</dbReference>
<comment type="subcellular location">
    <subcellularLocation>
        <location evidence="7">Cell outer membrane</location>
    </subcellularLocation>
    <subcellularLocation>
        <location evidence="1">Membrane</location>
    </subcellularLocation>
</comment>
<keyword evidence="2 7" id="KW-0813">Transport</keyword>
<evidence type="ECO:0000256" key="6">
    <source>
        <dbReference type="RuleBase" id="RU004003"/>
    </source>
</evidence>
<evidence type="ECO:0000256" key="7">
    <source>
        <dbReference type="RuleBase" id="RU004004"/>
    </source>
</evidence>
<dbReference type="InterPro" id="IPR004846">
    <property type="entry name" value="T2SS/T3SS_dom"/>
</dbReference>
<dbReference type="PRINTS" id="PR00811">
    <property type="entry name" value="BCTERIALGSPD"/>
</dbReference>
<organism evidence="10 11">
    <name type="scientific">Candidatus Ozemobacter sibiricus</name>
    <dbReference type="NCBI Taxonomy" id="2268124"/>
    <lineage>
        <taxon>Bacteria</taxon>
        <taxon>Candidatus Ozemobacteria</taxon>
        <taxon>Candidatus Ozemobacterales</taxon>
        <taxon>Candidatus Ozemobacteraceae</taxon>
        <taxon>Candidatus Ozemobacter</taxon>
    </lineage>
</organism>
<dbReference type="Proteomes" id="UP000252355">
    <property type="component" value="Unassembled WGS sequence"/>
</dbReference>
<evidence type="ECO:0000313" key="10">
    <source>
        <dbReference type="EMBL" id="RCK81510.1"/>
    </source>
</evidence>
<protein>
    <submittedName>
        <fullName evidence="10">Type IV pilus biogenesis protein PilQ</fullName>
    </submittedName>
</protein>
<dbReference type="PANTHER" id="PTHR30332:SF24">
    <property type="entry name" value="SECRETIN GSPD-RELATED"/>
    <property type="match status" value="1"/>
</dbReference>
<evidence type="ECO:0000256" key="8">
    <source>
        <dbReference type="SAM" id="MobiDB-lite"/>
    </source>
</evidence>
<feature type="region of interest" description="Disordered" evidence="8">
    <location>
        <begin position="117"/>
        <end position="165"/>
    </location>
</feature>
<evidence type="ECO:0000259" key="9">
    <source>
        <dbReference type="SMART" id="SM00965"/>
    </source>
</evidence>
<gene>
    <name evidence="10" type="ORF">OZSIB_0644</name>
</gene>
<dbReference type="GO" id="GO:0009279">
    <property type="term" value="C:cell outer membrane"/>
    <property type="evidence" value="ECO:0007669"/>
    <property type="project" value="UniProtKB-SubCell"/>
</dbReference>
<comment type="caution">
    <text evidence="10">The sequence shown here is derived from an EMBL/GenBank/DDBJ whole genome shotgun (WGS) entry which is preliminary data.</text>
</comment>
<keyword evidence="5" id="KW-0998">Cell outer membrane</keyword>
<sequence length="671" mass="72045">MAILGDRKALLCAILVGLLLSAGTAPVVQARSPRAPAANGGWQPMPRREPSGSIKVPPPVGMVGPSMSRPSPGPTASARSFSRSMDWIDLGNGVRIRHAPPGGAPLPKPDLLSPWPIPAAPPAMKRPEMSPLFQLTPPPATSTPSGPVTGAQPQGLTPPAPPTDPNANPEYILGGNLKLPPGVDMQIRQLDFRDTALADALRSLAQLVNINLMLHSAIQGNVTILFSNITVEEAFNTLLRNYDLAFTWQGNILSIFPIANAPLVTTIFNIQNTNAAQVKEIIDRLLTPDRGKSEVDARTNSLMVTDTQHVLDKIRKLLPQIDVKEQAVEVTSRPVTEVFYLDYVDAGNLTEPIRMIAPAAQIQPYSSSQASMAAVGGGGGAGGGRMDMMIITDTQSNLDRIRELIGKLDVAPIQVTIDAHIYEIDLNEEERLGINWQKQIPIPGTDENVFDMSVAPETSDAGGTGVFRWGSLNVQQFRALLAMLKTKSFAKVLSNPVITTLNNRQANITVGQAIPYVSASQVNAQTGNVTNTISQANANITLQVTPSVTGNDEVFLDINPTISSVLGFTTLGGNSTPNLSNRSAQTQVIIKNNHTIVIGGMIKTDKNETVAKVPFLGDLPGIGQLFRKKTWKESRTELIIFITPHIVRQQGHTSARLRQDEAGAPRLSLQP</sequence>
<dbReference type="Gene3D" id="3.30.1370.120">
    <property type="match status" value="2"/>
</dbReference>
<dbReference type="GO" id="GO:0015627">
    <property type="term" value="C:type II protein secretion system complex"/>
    <property type="evidence" value="ECO:0007669"/>
    <property type="project" value="TreeGrafter"/>
</dbReference>
<evidence type="ECO:0000256" key="5">
    <source>
        <dbReference type="ARBA" id="ARBA00023237"/>
    </source>
</evidence>
<dbReference type="AlphaFoldDB" id="A0A367ZTZ2"/>
<dbReference type="SMART" id="SM00965">
    <property type="entry name" value="STN"/>
    <property type="match status" value="1"/>
</dbReference>
<dbReference type="GO" id="GO:0009306">
    <property type="term" value="P:protein secretion"/>
    <property type="evidence" value="ECO:0007669"/>
    <property type="project" value="InterPro"/>
</dbReference>
<dbReference type="Gene3D" id="3.30.1370.130">
    <property type="match status" value="1"/>
</dbReference>
<evidence type="ECO:0000256" key="1">
    <source>
        <dbReference type="ARBA" id="ARBA00004370"/>
    </source>
</evidence>
<dbReference type="InterPro" id="IPR005644">
    <property type="entry name" value="NolW-like"/>
</dbReference>
<reference evidence="10 11" key="1">
    <citation type="submission" date="2018-05" db="EMBL/GenBank/DDBJ databases">
        <title>A metagenomic window into the 2 km-deep terrestrial subsurface aquifer revealed taxonomically and functionally diverse microbial community comprising novel uncultured bacterial lineages.</title>
        <authorList>
            <person name="Kadnikov V.V."/>
            <person name="Mardanov A.V."/>
            <person name="Beletsky A.V."/>
            <person name="Banks D."/>
            <person name="Pimenov N.V."/>
            <person name="Frank Y.A."/>
            <person name="Karnachuk O.V."/>
            <person name="Ravin N.V."/>
        </authorList>
    </citation>
    <scope>NUCLEOTIDE SEQUENCE [LARGE SCALE GENOMIC DNA]</scope>
    <source>
        <strain evidence="10">BY5</strain>
    </source>
</reference>
<keyword evidence="3" id="KW-0732">Signal</keyword>
<feature type="region of interest" description="Disordered" evidence="8">
    <location>
        <begin position="652"/>
        <end position="671"/>
    </location>
</feature>
<dbReference type="InterPro" id="IPR011662">
    <property type="entry name" value="Secretin/TonB_short_N"/>
</dbReference>
<feature type="region of interest" description="Disordered" evidence="8">
    <location>
        <begin position="34"/>
        <end position="57"/>
    </location>
</feature>
<dbReference type="InterPro" id="IPR001775">
    <property type="entry name" value="GspD/PilQ"/>
</dbReference>
<dbReference type="Pfam" id="PF00263">
    <property type="entry name" value="Secretin"/>
    <property type="match status" value="1"/>
</dbReference>
<dbReference type="InterPro" id="IPR050810">
    <property type="entry name" value="Bact_Secretion_Sys_Channel"/>
</dbReference>
<feature type="domain" description="Secretin/TonB short N-terminal" evidence="9">
    <location>
        <begin position="210"/>
        <end position="258"/>
    </location>
</feature>
<evidence type="ECO:0000313" key="11">
    <source>
        <dbReference type="Proteomes" id="UP000252355"/>
    </source>
</evidence>
<evidence type="ECO:0000256" key="2">
    <source>
        <dbReference type="ARBA" id="ARBA00022448"/>
    </source>
</evidence>
<accession>A0A367ZTZ2</accession>
<dbReference type="InterPro" id="IPR038591">
    <property type="entry name" value="NolW-like_sf"/>
</dbReference>
<dbReference type="Pfam" id="PF03958">
    <property type="entry name" value="Secretin_N"/>
    <property type="match status" value="1"/>
</dbReference>
<name>A0A367ZTZ2_9BACT</name>
<dbReference type="PRINTS" id="PR01032">
    <property type="entry name" value="PHAGEIV"/>
</dbReference>
<keyword evidence="4" id="KW-0472">Membrane</keyword>
<comment type="similarity">
    <text evidence="6">Belongs to the bacterial secretin family.</text>
</comment>
<evidence type="ECO:0000256" key="3">
    <source>
        <dbReference type="ARBA" id="ARBA00022729"/>
    </source>
</evidence>
<proteinExistence type="inferred from homology"/>
<evidence type="ECO:0000256" key="4">
    <source>
        <dbReference type="ARBA" id="ARBA00023136"/>
    </source>
</evidence>